<dbReference type="OrthoDB" id="5118533at2"/>
<proteinExistence type="predicted"/>
<dbReference type="SUPFAM" id="SSF82607">
    <property type="entry name" value="YbaB-like"/>
    <property type="match status" value="1"/>
</dbReference>
<evidence type="ECO:0000313" key="2">
    <source>
        <dbReference type="EMBL" id="TYC11204.1"/>
    </source>
</evidence>
<dbReference type="InterPro" id="IPR004401">
    <property type="entry name" value="YbaB/EbfC"/>
</dbReference>
<evidence type="ECO:0000256" key="1">
    <source>
        <dbReference type="SAM" id="MobiDB-lite"/>
    </source>
</evidence>
<dbReference type="EMBL" id="VSFF01000011">
    <property type="protein sequence ID" value="TYC11204.1"/>
    <property type="molecule type" value="Genomic_DNA"/>
</dbReference>
<feature type="compositionally biased region" description="Basic and acidic residues" evidence="1">
    <location>
        <begin position="10"/>
        <end position="34"/>
    </location>
</feature>
<dbReference type="AlphaFoldDB" id="A0A5D0TZK4"/>
<reference evidence="2 3" key="1">
    <citation type="submission" date="2019-08" db="EMBL/GenBank/DDBJ databases">
        <title>Actinomadura sp. nov. CYP1-5 isolated from mountain soil.</title>
        <authorList>
            <person name="Songsumanus A."/>
            <person name="Kuncharoen N."/>
            <person name="Kudo T."/>
            <person name="Yuki M."/>
            <person name="Igarashi Y."/>
            <person name="Tanasupawat S."/>
        </authorList>
    </citation>
    <scope>NUCLEOTIDE SEQUENCE [LARGE SCALE GENOMIC DNA]</scope>
    <source>
        <strain evidence="2 3">GKU157</strain>
    </source>
</reference>
<sequence>MPGAPRRAHRPWDVEEERTTVSSERDGGARRRAVEPGIGDLPDVIEALPDMIEEFVEDFGRRRGELRELREEIKKARTTVSADRRVLTVTVGPLGELVSLRFNDENYRDLAPTDLADLIVRTVERAREKAMGKMSETLSPALPRGLDWDAVMNGRLDLADILPENPFESLDLAAFLDRDERNGQ</sequence>
<organism evidence="2 3">
    <name type="scientific">Actinomadura syzygii</name>
    <dbReference type="NCBI Taxonomy" id="1427538"/>
    <lineage>
        <taxon>Bacteria</taxon>
        <taxon>Bacillati</taxon>
        <taxon>Actinomycetota</taxon>
        <taxon>Actinomycetes</taxon>
        <taxon>Streptosporangiales</taxon>
        <taxon>Thermomonosporaceae</taxon>
        <taxon>Actinomadura</taxon>
    </lineage>
</organism>
<dbReference type="Gene3D" id="3.30.1310.10">
    <property type="entry name" value="Nucleoid-associated protein YbaB-like domain"/>
    <property type="match status" value="1"/>
</dbReference>
<name>A0A5D0TZK4_9ACTN</name>
<dbReference type="InterPro" id="IPR036894">
    <property type="entry name" value="YbaB-like_sf"/>
</dbReference>
<feature type="region of interest" description="Disordered" evidence="1">
    <location>
        <begin position="1"/>
        <end position="35"/>
    </location>
</feature>
<protein>
    <submittedName>
        <fullName evidence="2">YbaB/EbfC family nucleoid-associated protein</fullName>
    </submittedName>
</protein>
<evidence type="ECO:0000313" key="3">
    <source>
        <dbReference type="Proteomes" id="UP000322634"/>
    </source>
</evidence>
<dbReference type="Pfam" id="PF02575">
    <property type="entry name" value="YbaB_DNA_bd"/>
    <property type="match status" value="1"/>
</dbReference>
<keyword evidence="3" id="KW-1185">Reference proteome</keyword>
<gene>
    <name evidence="2" type="ORF">FXF65_30145</name>
</gene>
<dbReference type="GO" id="GO:0003677">
    <property type="term" value="F:DNA binding"/>
    <property type="evidence" value="ECO:0007669"/>
    <property type="project" value="InterPro"/>
</dbReference>
<comment type="caution">
    <text evidence="2">The sequence shown here is derived from an EMBL/GenBank/DDBJ whole genome shotgun (WGS) entry which is preliminary data.</text>
</comment>
<dbReference type="Proteomes" id="UP000322634">
    <property type="component" value="Unassembled WGS sequence"/>
</dbReference>
<accession>A0A5D0TZK4</accession>